<accession>A0A378AUV1</accession>
<name>A0A378AUV1_KLEPO</name>
<keyword evidence="2" id="KW-1185">Reference proteome</keyword>
<proteinExistence type="predicted"/>
<dbReference type="EMBL" id="UGLZ01000005">
    <property type="protein sequence ID" value="STV22084.1"/>
    <property type="molecule type" value="Genomic_DNA"/>
</dbReference>
<sequence>MLSTGSGAGATLFGIHLTQASEDTGENFTIGDGDPRGVRAFPVPLQPAAGVDDRPILFGEAGGGQTEHFGLDFRRIDIVRLTMVLPEGGRFGIERVDSHEELQLRQGSDDLVFVRERGDRVKALANIAIHFALIHHLEVLQNVVALIPLRQPVIAPAVFPRWLCRRRRLSSWRRRTSDSCPSS</sequence>
<evidence type="ECO:0000313" key="1">
    <source>
        <dbReference type="EMBL" id="STV22084.1"/>
    </source>
</evidence>
<reference evidence="1 2" key="1">
    <citation type="submission" date="2018-06" db="EMBL/GenBank/DDBJ databases">
        <authorList>
            <consortium name="Pathogen Informatics"/>
            <person name="Doyle S."/>
        </authorList>
    </citation>
    <scope>NUCLEOTIDE SEQUENCE [LARGE SCALE GENOMIC DNA]</scope>
    <source>
        <strain evidence="1 2">NCTC5050</strain>
    </source>
</reference>
<dbReference type="Proteomes" id="UP000255382">
    <property type="component" value="Unassembled WGS sequence"/>
</dbReference>
<dbReference type="AlphaFoldDB" id="A0A378AUV1"/>
<organism evidence="1 2">
    <name type="scientific">Klebsiella pneumoniae subsp. ozaenae</name>
    <dbReference type="NCBI Taxonomy" id="574"/>
    <lineage>
        <taxon>Bacteria</taxon>
        <taxon>Pseudomonadati</taxon>
        <taxon>Pseudomonadota</taxon>
        <taxon>Gammaproteobacteria</taxon>
        <taxon>Enterobacterales</taxon>
        <taxon>Enterobacteriaceae</taxon>
        <taxon>Klebsiella/Raoultella group</taxon>
        <taxon>Klebsiella</taxon>
        <taxon>Klebsiella pneumoniae complex</taxon>
    </lineage>
</organism>
<gene>
    <name evidence="1" type="ORF">NCTC5050_03398</name>
</gene>
<evidence type="ECO:0000313" key="2">
    <source>
        <dbReference type="Proteomes" id="UP000255382"/>
    </source>
</evidence>
<protein>
    <submittedName>
        <fullName evidence="1">Uncharacterized protein</fullName>
    </submittedName>
</protein>